<keyword evidence="2" id="KW-1185">Reference proteome</keyword>
<dbReference type="AlphaFoldDB" id="A0A5B7CVD1"/>
<organism evidence="1 2">
    <name type="scientific">Portunus trituberculatus</name>
    <name type="common">Swimming crab</name>
    <name type="synonym">Neptunus trituberculatus</name>
    <dbReference type="NCBI Taxonomy" id="210409"/>
    <lineage>
        <taxon>Eukaryota</taxon>
        <taxon>Metazoa</taxon>
        <taxon>Ecdysozoa</taxon>
        <taxon>Arthropoda</taxon>
        <taxon>Crustacea</taxon>
        <taxon>Multicrustacea</taxon>
        <taxon>Malacostraca</taxon>
        <taxon>Eumalacostraca</taxon>
        <taxon>Eucarida</taxon>
        <taxon>Decapoda</taxon>
        <taxon>Pleocyemata</taxon>
        <taxon>Brachyura</taxon>
        <taxon>Eubrachyura</taxon>
        <taxon>Portunoidea</taxon>
        <taxon>Portunidae</taxon>
        <taxon>Portuninae</taxon>
        <taxon>Portunus</taxon>
    </lineage>
</organism>
<comment type="caution">
    <text evidence="1">The sequence shown here is derived from an EMBL/GenBank/DDBJ whole genome shotgun (WGS) entry which is preliminary data.</text>
</comment>
<name>A0A5B7CVD1_PORTR</name>
<evidence type="ECO:0000313" key="2">
    <source>
        <dbReference type="Proteomes" id="UP000324222"/>
    </source>
</evidence>
<accession>A0A5B7CVD1</accession>
<proteinExistence type="predicted"/>
<sequence>MIILGPRQNRKSLLHLSGGNHENILGKSYIKHWSLLKAVETERLSIQDHHIRLCKECPSGGRQAAHHMHHEGWEEYSYHLKPVTQASSEMD</sequence>
<evidence type="ECO:0000313" key="1">
    <source>
        <dbReference type="EMBL" id="MPC13138.1"/>
    </source>
</evidence>
<dbReference type="EMBL" id="VSRR010000260">
    <property type="protein sequence ID" value="MPC13138.1"/>
    <property type="molecule type" value="Genomic_DNA"/>
</dbReference>
<protein>
    <submittedName>
        <fullName evidence="1">Uncharacterized protein</fullName>
    </submittedName>
</protein>
<dbReference type="Proteomes" id="UP000324222">
    <property type="component" value="Unassembled WGS sequence"/>
</dbReference>
<reference evidence="1 2" key="1">
    <citation type="submission" date="2019-05" db="EMBL/GenBank/DDBJ databases">
        <title>Another draft genome of Portunus trituberculatus and its Hox gene families provides insights of decapod evolution.</title>
        <authorList>
            <person name="Jeong J.-H."/>
            <person name="Song I."/>
            <person name="Kim S."/>
            <person name="Choi T."/>
            <person name="Kim D."/>
            <person name="Ryu S."/>
            <person name="Kim W."/>
        </authorList>
    </citation>
    <scope>NUCLEOTIDE SEQUENCE [LARGE SCALE GENOMIC DNA]</scope>
    <source>
        <tissue evidence="1">Muscle</tissue>
    </source>
</reference>
<gene>
    <name evidence="1" type="ORF">E2C01_005859</name>
</gene>